<dbReference type="Proteomes" id="UP000233535">
    <property type="component" value="Unassembled WGS sequence"/>
</dbReference>
<sequence>MSMIWKSTTAIFLFVFLVSGNIIGQELLSVKKSEFIDNVPDRRSEFAQVKEAGDLYQKGIGYVAQSLNLFLNAHKLNNYNPELNYNIGVCYLIAGPKEEALSYLLAAQTEDAEISADIHFLIGLAYKYQNNFSDAIIHFKMNKEVIQQKKYKEHQELLPISDKHIQECRNGRDLLENSIDINLKLVEGNVNSEFDEFNPQIIDSSLFFSSRRGVEKDSRSPEDQKFFEKLFKSSTNNLSIKEVNKEINNWSENVNSTLLAKFDKEHFVFYSSDSGLGDLFFAEKVKGKWQLGKAIKFINEKDSRESSASLPLSGDEIYFVSNRKGGFGDCDIYYCKKDLHSKWSKPINIGGDINTEFDEGDVFVSADGSKLFFSSKGHNSMGGYDIFQSDRLQDGSWGSPQNMGFPINSATNDITYSEDENGNFYFASERSGGKGGFDIYCNKQPEPVVKEEVVAEVEEPEIPAELIPEVKIDVPLSLPLANLNSETVVLPETPVKQELVEEDFVYRVQIAASRKEMNPNDLFSRYKGGDVIDHLFVENWHKYTIGGFLTFKEAAQYRDACGVKDAFVVLFKGGYRLGIARRPFEAN</sequence>
<dbReference type="Pfam" id="PF07676">
    <property type="entry name" value="PD40"/>
    <property type="match status" value="1"/>
</dbReference>
<dbReference type="AlphaFoldDB" id="A0A2N3HSA1"/>
<keyword evidence="2" id="KW-1185">Reference proteome</keyword>
<reference evidence="1 2" key="1">
    <citation type="journal article" date="2017" name="Front. Microbiol.">
        <title>Labilibaculum manganireducens gen. nov., sp. nov. and Labilibaculum filiforme sp. nov., Novel Bacteroidetes Isolated from Subsurface Sediments of the Baltic Sea.</title>
        <authorList>
            <person name="Vandieken V."/>
            <person name="Marshall I.P."/>
            <person name="Niemann H."/>
            <person name="Engelen B."/>
            <person name="Cypionka H."/>
        </authorList>
    </citation>
    <scope>NUCLEOTIDE SEQUENCE [LARGE SCALE GENOMIC DNA]</scope>
    <source>
        <strain evidence="1 2">59.16B</strain>
    </source>
</reference>
<accession>A0A2N3HSA1</accession>
<proteinExistence type="predicted"/>
<evidence type="ECO:0000313" key="2">
    <source>
        <dbReference type="Proteomes" id="UP000233535"/>
    </source>
</evidence>
<dbReference type="SUPFAM" id="SSF82171">
    <property type="entry name" value="DPP6 N-terminal domain-like"/>
    <property type="match status" value="1"/>
</dbReference>
<comment type="caution">
    <text evidence="1">The sequence shown here is derived from an EMBL/GenBank/DDBJ whole genome shotgun (WGS) entry which is preliminary data.</text>
</comment>
<dbReference type="OrthoDB" id="1110381at2"/>
<dbReference type="InterPro" id="IPR011659">
    <property type="entry name" value="WD40"/>
</dbReference>
<organism evidence="1 2">
    <name type="scientific">Labilibaculum filiforme</name>
    <dbReference type="NCBI Taxonomy" id="1940526"/>
    <lineage>
        <taxon>Bacteria</taxon>
        <taxon>Pseudomonadati</taxon>
        <taxon>Bacteroidota</taxon>
        <taxon>Bacteroidia</taxon>
        <taxon>Marinilabiliales</taxon>
        <taxon>Marinifilaceae</taxon>
        <taxon>Labilibaculum</taxon>
    </lineage>
</organism>
<dbReference type="EMBL" id="MVDD01000019">
    <property type="protein sequence ID" value="PKQ60936.1"/>
    <property type="molecule type" value="Genomic_DNA"/>
</dbReference>
<protein>
    <recommendedName>
        <fullName evidence="3">SPOR domain-containing protein</fullName>
    </recommendedName>
</protein>
<evidence type="ECO:0008006" key="3">
    <source>
        <dbReference type="Google" id="ProtNLM"/>
    </source>
</evidence>
<dbReference type="SUPFAM" id="SSF48452">
    <property type="entry name" value="TPR-like"/>
    <property type="match status" value="1"/>
</dbReference>
<name>A0A2N3HSA1_9BACT</name>
<dbReference type="Gene3D" id="1.25.40.10">
    <property type="entry name" value="Tetratricopeptide repeat domain"/>
    <property type="match status" value="1"/>
</dbReference>
<evidence type="ECO:0000313" key="1">
    <source>
        <dbReference type="EMBL" id="PKQ60936.1"/>
    </source>
</evidence>
<dbReference type="InterPro" id="IPR011990">
    <property type="entry name" value="TPR-like_helical_dom_sf"/>
</dbReference>
<gene>
    <name evidence="1" type="ORF">BZG02_17465</name>
</gene>